<gene>
    <name evidence="2" type="ORF">B1992_00050</name>
</gene>
<sequence length="581" mass="63251">MGSLHYSSGPRRHAAATDAVVQRIRAVRDEEWDKLEAIYEVLDHFDDVLSYSSSIPPRLQREFFELYARAEDAYWAIHDSGEVQDEESIGSLEAMVTSLCEMMNSAKQQAAFDRAALTRGIDRPPSKLSRYMPDNAKSKAMEKAEDLNLNLNALTNFERNLATLKLNPKAIYYVMGKSAMGQGDTAFVVRTVTMLNRLGLSAFGVKYAKETHGGGTSFSGSLAFITPQRMKELARPGDFIIEGPLSDPVLPPIGSEMSALAVSTVFDTMEGFTEDKRSIHNLRLYEYGTLGYRGGQAVSNPGDKNNVIYHADRIHHGFMGMGHGEMGAFYNASDTRSIGSLDRVLHDYAAENMASAVLLELIAKYPDAEIYIGYANQRTSVAGWVTAVSAVAPQRAPFAIVVGIYGELRPPEETPVKGAQSTTYIRSKSDHHAEPGVRALTGEGGRCAVVIADGVPAPVMAALQARAMPLTLTTGNYSLSEAVENSHFPIYETLAFNASVETALQFQIANALNRLGLTGTAFGRAAIALSKSSPESIQKMTDEIAVILAHPYEIRLVMGVIRANTDIKENLIARLAALSMH</sequence>
<evidence type="ECO:0000313" key="3">
    <source>
        <dbReference type="Proteomes" id="UP000462066"/>
    </source>
</evidence>
<name>A0A7V8GPU1_9GAMM</name>
<evidence type="ECO:0000313" key="2">
    <source>
        <dbReference type="EMBL" id="KAF1687884.1"/>
    </source>
</evidence>
<dbReference type="AlphaFoldDB" id="A0A7V8GPU1"/>
<dbReference type="Proteomes" id="UP000462066">
    <property type="component" value="Unassembled WGS sequence"/>
</dbReference>
<proteinExistence type="predicted"/>
<accession>A0A7V8GPU1</accession>
<feature type="region of interest" description="Disordered" evidence="1">
    <location>
        <begin position="413"/>
        <end position="432"/>
    </location>
</feature>
<comment type="caution">
    <text evidence="2">The sequence shown here is derived from an EMBL/GenBank/DDBJ whole genome shotgun (WGS) entry which is preliminary data.</text>
</comment>
<organism evidence="2 3">
    <name type="scientific">Pseudoxanthomonas broegbernensis</name>
    <dbReference type="NCBI Taxonomy" id="83619"/>
    <lineage>
        <taxon>Bacteria</taxon>
        <taxon>Pseudomonadati</taxon>
        <taxon>Pseudomonadota</taxon>
        <taxon>Gammaproteobacteria</taxon>
        <taxon>Lysobacterales</taxon>
        <taxon>Lysobacteraceae</taxon>
        <taxon>Pseudoxanthomonas</taxon>
    </lineage>
</organism>
<protein>
    <submittedName>
        <fullName evidence="2">Uncharacterized protein</fullName>
    </submittedName>
</protein>
<dbReference type="EMBL" id="MWIP01000001">
    <property type="protein sequence ID" value="KAF1687884.1"/>
    <property type="molecule type" value="Genomic_DNA"/>
</dbReference>
<evidence type="ECO:0000256" key="1">
    <source>
        <dbReference type="SAM" id="MobiDB-lite"/>
    </source>
</evidence>
<keyword evidence="3" id="KW-1185">Reference proteome</keyword>
<reference evidence="2 3" key="1">
    <citation type="submission" date="2017-10" db="EMBL/GenBank/DDBJ databases">
        <title>Whole genome sequencing of Pseudoxanthomonas broegbernensis DSM 12573(T).</title>
        <authorList>
            <person name="Kumar S."/>
            <person name="Bansal K."/>
            <person name="Kaur A."/>
            <person name="Patil P."/>
            <person name="Sharma S."/>
            <person name="Patil P.B."/>
        </authorList>
    </citation>
    <scope>NUCLEOTIDE SEQUENCE [LARGE SCALE GENOMIC DNA]</scope>
    <source>
        <strain evidence="2 3">DSM 12573</strain>
    </source>
</reference>